<comment type="catalytic activity">
    <reaction evidence="13 15">
        <text>Couples ATP hydrolysis with the unwinding of duplex DNA by translocating in the 3'-5' direction.</text>
        <dbReference type="EC" id="5.6.2.4"/>
    </reaction>
</comment>
<feature type="domain" description="UvrD-like helicase C-terminal" evidence="19">
    <location>
        <begin position="512"/>
        <end position="786"/>
    </location>
</feature>
<comment type="domain">
    <text evidence="15">The C-terminal domain has nuclease activity and interacts with RecD. It interacts with RecA, facilitating its loading onto ssDNA.</text>
</comment>
<keyword evidence="5 15" id="KW-0378">Hydrolase</keyword>
<reference evidence="20 21" key="1">
    <citation type="submission" date="2017-07" db="EMBL/GenBank/DDBJ databases">
        <title>Leptospira spp. isolated from tropical soils.</title>
        <authorList>
            <person name="Thibeaux R."/>
            <person name="Iraola G."/>
            <person name="Ferres I."/>
            <person name="Bierque E."/>
            <person name="Girault D."/>
            <person name="Soupe-Gilbert M.-E."/>
            <person name="Picardeau M."/>
            <person name="Goarant C."/>
        </authorList>
    </citation>
    <scope>NUCLEOTIDE SEQUENCE [LARGE SCALE GENOMIC DNA]</scope>
    <source>
        <strain evidence="20 21">FH2-C-A2</strain>
    </source>
</reference>
<sequence>MPRNDLSAKSGDFVDGIDISKNGFIAASAGTGKTHTIVFLVLKILKESFLSSLKGEKNPIGIESILILTYTDKAASELRGRVRAELKNRISELERKTDSLPEEIQELDFFRNQSAKLDQAYISTIHGFAHKILKEYSLEIGQPENTELVKETAPIAKALYGRMRQEFRGKYPKWLLPFLIYEAQESYKDGFHRKTWENLVCDLAVKKAGAPDTVELLPRPEPFPSWERVSKAILVLSESFPRLLQRQENIRKGINAQTYKAIQIRQKDFQESLSILKANEASFDSISFTLALKRILNLERSKRTGWDVILLNEEELKKATEEEGYPSYISERDSFRQIGSVFSELKNSVSSFVISLAEDLAEDSVLIKSEQGQITYGDMILHLANALSGKSETVTLLRKRFRYGIIDEFQDTDSEQFQIFSTLFLEENKSPERPGSLFLIGDAKQSIYGFRGADLNTYLAAKSDLDTGGRFASSSLVYPELDTNRRSLPELIEAYNTLFASSDGGWFPIQEGNYPPIEYSSVRAPEKPGKAVLYSDKSGRAALNAFSCSPGKNSDGLKEEYSQFLAEEILHIVSKKSLVLNRENGNSSGYATWSDIAILVRSWQDADLLRRQLRARGIPYTYHKQAGLFKSGEAIRIRELLICLHEEGSRDSFYKLLVSDLFHISPLNLKDYEEYPIESREKRLLESWRRFARKKDYPGLFRSLLTESGLSSPSENESLPDWERKIANFRQIFYSLAEYSSGKNLGLSELVSYLESEIASDKDDDYLERDSEEDRVRILTMHLSKGLEFPIVFLFGGFTGWGNASRSKIFEYSVSVKGENGEEGKRKVVSLEPSPGVDILRNTMNEDKRLYYVAVTRAMYKFYFPLLPASDPKRPLELFRQSFQASIHRFPEESSVQMIRSLEDGDGYATEWIRKGKKKEESAPGKKSEKTKKTPISVPEWPRDAEARKIVLESYSSLDKFLQNENLNFQPEESRTLKMDETPSEEETITDLPSSSRMGNLLHQLLETADFEEYMKAKSPKELSPTTKRKFSDLLRMYGYSVDRELSEKFSNRIAELLWNTLRSPFLEDGICLANIGTDDRKHEVDFYLESDSAGEDLLNGTVDLIFRHQDRYWILDWKSNLLESDSGGKGGYSQESISKKVQTSYSLQLYLYSVVLDRWLQFKYGKDYDPDLMGGMYFLFLRGMDPNKIEQGVFLQKLSPEFLQTSKEKVREALAFKKGFEDRTE</sequence>
<dbReference type="InterPro" id="IPR014016">
    <property type="entry name" value="UvrD-like_ATP-bd"/>
</dbReference>
<dbReference type="GO" id="GO:0009338">
    <property type="term" value="C:exodeoxyribonuclease V complex"/>
    <property type="evidence" value="ECO:0007669"/>
    <property type="project" value="TreeGrafter"/>
</dbReference>
<dbReference type="Gene3D" id="1.10.3170.10">
    <property type="entry name" value="Recbcd, chain B, domain 2"/>
    <property type="match status" value="1"/>
</dbReference>
<evidence type="ECO:0000256" key="5">
    <source>
        <dbReference type="ARBA" id="ARBA00022801"/>
    </source>
</evidence>
<keyword evidence="2 15" id="KW-0479">Metal-binding</keyword>
<keyword evidence="7 15" id="KW-0269">Exonuclease</keyword>
<dbReference type="InterPro" id="IPR000212">
    <property type="entry name" value="DNA_helicase_UvrD/REP"/>
</dbReference>
<accession>A0A2M9ZBN3</accession>
<protein>
    <recommendedName>
        <fullName evidence="15">RecBCD enzyme subunit RecB</fullName>
        <ecNumber evidence="15">3.1.11.5</ecNumber>
        <ecNumber evidence="15">5.6.2.4</ecNumber>
    </recommendedName>
    <alternativeName>
        <fullName evidence="15">DNA 3'-5' helicase subunit RecB</fullName>
    </alternativeName>
    <alternativeName>
        <fullName evidence="15">Exonuclease V subunit RecB</fullName>
        <shortName evidence="15">ExoV subunit RecB</shortName>
    </alternativeName>
    <alternativeName>
        <fullName evidence="15">Helicase/nuclease RecBCD subunit RecB</fullName>
    </alternativeName>
</protein>
<comment type="catalytic activity">
    <reaction evidence="14 15">
        <text>ATP + H2O = ADP + phosphate + H(+)</text>
        <dbReference type="Rhea" id="RHEA:13065"/>
        <dbReference type="ChEBI" id="CHEBI:15377"/>
        <dbReference type="ChEBI" id="CHEBI:15378"/>
        <dbReference type="ChEBI" id="CHEBI:30616"/>
        <dbReference type="ChEBI" id="CHEBI:43474"/>
        <dbReference type="ChEBI" id="CHEBI:456216"/>
        <dbReference type="EC" id="5.6.2.4"/>
    </reaction>
</comment>
<dbReference type="Proteomes" id="UP000231912">
    <property type="component" value="Unassembled WGS sequence"/>
</dbReference>
<feature type="compositionally biased region" description="Basic and acidic residues" evidence="17">
    <location>
        <begin position="913"/>
        <end position="932"/>
    </location>
</feature>
<evidence type="ECO:0000259" key="19">
    <source>
        <dbReference type="PROSITE" id="PS51217"/>
    </source>
</evidence>
<evidence type="ECO:0000256" key="4">
    <source>
        <dbReference type="ARBA" id="ARBA00022763"/>
    </source>
</evidence>
<gene>
    <name evidence="15" type="primary">recB</name>
    <name evidence="20" type="ORF">CH371_09885</name>
</gene>
<evidence type="ECO:0000256" key="1">
    <source>
        <dbReference type="ARBA" id="ARBA00022722"/>
    </source>
</evidence>
<dbReference type="InterPro" id="IPR038726">
    <property type="entry name" value="PDDEXK_AddAB-type"/>
</dbReference>
<dbReference type="SUPFAM" id="SSF52540">
    <property type="entry name" value="P-loop containing nucleoside triphosphate hydrolases"/>
    <property type="match status" value="1"/>
</dbReference>
<evidence type="ECO:0000256" key="6">
    <source>
        <dbReference type="ARBA" id="ARBA00022806"/>
    </source>
</evidence>
<dbReference type="GO" id="GO:0005829">
    <property type="term" value="C:cytosol"/>
    <property type="evidence" value="ECO:0007669"/>
    <property type="project" value="TreeGrafter"/>
</dbReference>
<comment type="catalytic activity">
    <reaction evidence="15">
        <text>Exonucleolytic cleavage (in the presence of ATP) in either 5'- to 3'- or 3'- to 5'-direction to yield 5'-phosphooligonucleotides.</text>
        <dbReference type="EC" id="3.1.11.5"/>
    </reaction>
</comment>
<name>A0A2M9ZBN3_9LEPT</name>
<dbReference type="CDD" id="cd22352">
    <property type="entry name" value="RecB_C-like"/>
    <property type="match status" value="1"/>
</dbReference>
<evidence type="ECO:0000313" key="20">
    <source>
        <dbReference type="EMBL" id="PJZ65845.1"/>
    </source>
</evidence>
<evidence type="ECO:0000256" key="8">
    <source>
        <dbReference type="ARBA" id="ARBA00022840"/>
    </source>
</evidence>
<feature type="region of interest" description="Disordered" evidence="17">
    <location>
        <begin position="913"/>
        <end position="937"/>
    </location>
</feature>
<keyword evidence="12 15" id="KW-0413">Isomerase</keyword>
<dbReference type="GO" id="GO:0043138">
    <property type="term" value="F:3'-5' DNA helicase activity"/>
    <property type="evidence" value="ECO:0007669"/>
    <property type="project" value="UniProtKB-UniRule"/>
</dbReference>
<feature type="binding site" evidence="15">
    <location>
        <position position="1104"/>
    </location>
    <ligand>
        <name>Mg(2+)</name>
        <dbReference type="ChEBI" id="CHEBI:18420"/>
    </ligand>
</feature>
<evidence type="ECO:0000256" key="9">
    <source>
        <dbReference type="ARBA" id="ARBA00022842"/>
    </source>
</evidence>
<dbReference type="GO" id="GO:0000724">
    <property type="term" value="P:double-strand break repair via homologous recombination"/>
    <property type="evidence" value="ECO:0007669"/>
    <property type="project" value="UniProtKB-UniRule"/>
</dbReference>
<comment type="similarity">
    <text evidence="15">Belongs to the helicase family. UvrD subfamily.</text>
</comment>
<evidence type="ECO:0000256" key="7">
    <source>
        <dbReference type="ARBA" id="ARBA00022839"/>
    </source>
</evidence>
<dbReference type="HAMAP" id="MF_01485">
    <property type="entry name" value="RecB"/>
    <property type="match status" value="1"/>
</dbReference>
<feature type="binding site" evidence="15">
    <location>
        <position position="1117"/>
    </location>
    <ligand>
        <name>Mg(2+)</name>
        <dbReference type="ChEBI" id="CHEBI:18420"/>
    </ligand>
</feature>
<feature type="domain" description="UvrD-like helicase ATP-binding" evidence="18">
    <location>
        <begin position="6"/>
        <end position="488"/>
    </location>
</feature>
<dbReference type="Gene3D" id="1.10.486.10">
    <property type="entry name" value="PCRA, domain 4"/>
    <property type="match status" value="1"/>
</dbReference>
<dbReference type="Pfam" id="PF12705">
    <property type="entry name" value="PDDEXK_1"/>
    <property type="match status" value="1"/>
</dbReference>
<comment type="cofactor">
    <cofactor evidence="15">
        <name>Mg(2+)</name>
        <dbReference type="ChEBI" id="CHEBI:18420"/>
    </cofactor>
    <text evidence="15">Binds 1 Mg(2+) ion per subunit.</text>
</comment>
<dbReference type="InterPro" id="IPR014017">
    <property type="entry name" value="DNA_helicase_UvrD-like_C"/>
</dbReference>
<dbReference type="Pfam" id="PF13361">
    <property type="entry name" value="UvrD_C"/>
    <property type="match status" value="1"/>
</dbReference>
<feature type="region of interest" description="Nuclease activity, interacts with RecD and RecA" evidence="15">
    <location>
        <begin position="949"/>
        <end position="1226"/>
    </location>
</feature>
<evidence type="ECO:0000256" key="13">
    <source>
        <dbReference type="ARBA" id="ARBA00034617"/>
    </source>
</evidence>
<feature type="active site" description="For nuclease activity" evidence="15">
    <location>
        <position position="1117"/>
    </location>
</feature>
<keyword evidence="10 15" id="KW-0238">DNA-binding</keyword>
<dbReference type="EMBL" id="NPDT01000003">
    <property type="protein sequence ID" value="PJZ65845.1"/>
    <property type="molecule type" value="Genomic_DNA"/>
</dbReference>
<feature type="region of interest" description="Disordered" evidence="17">
    <location>
        <begin position="976"/>
        <end position="995"/>
    </location>
</feature>
<comment type="subunit">
    <text evidence="15">Heterotrimer of RecB, RecC and RecD. All subunits contribute to DNA-binding. Interacts with RecA.</text>
</comment>
<proteinExistence type="inferred from homology"/>
<keyword evidence="6 15" id="KW-0347">Helicase</keyword>
<comment type="miscellaneous">
    <text evidence="15">In the RecBCD complex, RecB has a slow 3'-5' helicase, an exonuclease activity and loads RecA onto ssDNA, RecD has a fast 5'-3' helicase activity, while RecC stimulates the ATPase and processivity of the RecB helicase and contributes to recognition of the Chi site.</text>
</comment>
<dbReference type="GO" id="GO:0008854">
    <property type="term" value="F:exodeoxyribonuclease V activity"/>
    <property type="evidence" value="ECO:0007669"/>
    <property type="project" value="UniProtKB-EC"/>
</dbReference>
<evidence type="ECO:0000256" key="3">
    <source>
        <dbReference type="ARBA" id="ARBA00022741"/>
    </source>
</evidence>
<dbReference type="GO" id="GO:0000287">
    <property type="term" value="F:magnesium ion binding"/>
    <property type="evidence" value="ECO:0007669"/>
    <property type="project" value="UniProtKB-UniRule"/>
</dbReference>
<comment type="caution">
    <text evidence="20">The sequence shown here is derived from an EMBL/GenBank/DDBJ whole genome shotgun (WGS) entry which is preliminary data.</text>
</comment>
<feature type="binding site" evidence="15">
    <location>
        <position position="1003"/>
    </location>
    <ligand>
        <name>Mg(2+)</name>
        <dbReference type="ChEBI" id="CHEBI:18420"/>
    </ligand>
</feature>
<dbReference type="Gene3D" id="3.40.50.300">
    <property type="entry name" value="P-loop containing nucleotide triphosphate hydrolases"/>
    <property type="match status" value="2"/>
</dbReference>
<dbReference type="PROSITE" id="PS51198">
    <property type="entry name" value="UVRD_HELICASE_ATP_BIND"/>
    <property type="match status" value="1"/>
</dbReference>
<dbReference type="PROSITE" id="PS51217">
    <property type="entry name" value="UVRD_HELICASE_CTER"/>
    <property type="match status" value="1"/>
</dbReference>
<dbReference type="InterPro" id="IPR004586">
    <property type="entry name" value="RecB"/>
</dbReference>
<evidence type="ECO:0000256" key="12">
    <source>
        <dbReference type="ARBA" id="ARBA00023235"/>
    </source>
</evidence>
<keyword evidence="3 15" id="KW-0547">Nucleotide-binding</keyword>
<feature type="region of interest" description="DNA-binding and helicase activity, interacts with RecC" evidence="15">
    <location>
        <begin position="1"/>
        <end position="919"/>
    </location>
</feature>
<keyword evidence="8 15" id="KW-0067">ATP-binding</keyword>
<dbReference type="Gene3D" id="3.90.320.10">
    <property type="match status" value="1"/>
</dbReference>
<evidence type="ECO:0000313" key="21">
    <source>
        <dbReference type="Proteomes" id="UP000231912"/>
    </source>
</evidence>
<dbReference type="EC" id="3.1.11.5" evidence="15"/>
<feature type="binding site" evidence="16">
    <location>
        <begin position="27"/>
        <end position="34"/>
    </location>
    <ligand>
        <name>ATP</name>
        <dbReference type="ChEBI" id="CHEBI:30616"/>
    </ligand>
</feature>
<comment type="function">
    <text evidence="15">A helicase/nuclease that prepares dsDNA breaks (DSB) for recombinational DNA repair. Binds to DSBs and unwinds DNA via a highly rapid and processive ATP-dependent bidirectional helicase activity. Unwinds dsDNA until it encounters a Chi (crossover hotspot instigator) sequence from the 3' direction. Cuts ssDNA a few nucleotides 3' to the Chi site. The properties and activities of the enzyme are changed at Chi. The Chi-altered holoenzyme produces a long 3'-ssDNA overhang and facilitates RecA-binding to the ssDNA for homologous DNA recombination and repair. Holoenzyme degrades any linearized DNA that is unable to undergo homologous recombination. In the holoenzyme this subunit contributes ATPase, 3'-5' helicase, exonuclease activity and loads RecA onto ssDNA.</text>
</comment>
<evidence type="ECO:0000259" key="18">
    <source>
        <dbReference type="PROSITE" id="PS51198"/>
    </source>
</evidence>
<keyword evidence="4 15" id="KW-0227">DNA damage</keyword>
<dbReference type="PANTHER" id="PTHR11070:SF23">
    <property type="entry name" value="RECBCD ENZYME SUBUNIT RECB"/>
    <property type="match status" value="1"/>
</dbReference>
<dbReference type="SUPFAM" id="SSF52980">
    <property type="entry name" value="Restriction endonuclease-like"/>
    <property type="match status" value="1"/>
</dbReference>
<dbReference type="GO" id="GO:0003677">
    <property type="term" value="F:DNA binding"/>
    <property type="evidence" value="ECO:0007669"/>
    <property type="project" value="UniProtKB-UniRule"/>
</dbReference>
<evidence type="ECO:0000256" key="11">
    <source>
        <dbReference type="ARBA" id="ARBA00023204"/>
    </source>
</evidence>
<dbReference type="PANTHER" id="PTHR11070">
    <property type="entry name" value="UVRD / RECB / PCRA DNA HELICASE FAMILY MEMBER"/>
    <property type="match status" value="1"/>
</dbReference>
<evidence type="ECO:0000256" key="14">
    <source>
        <dbReference type="ARBA" id="ARBA00048988"/>
    </source>
</evidence>
<dbReference type="RefSeq" id="WP_100758750.1">
    <property type="nucleotide sequence ID" value="NZ_NPDT01000003.1"/>
</dbReference>
<dbReference type="Pfam" id="PF00580">
    <property type="entry name" value="UvrD-helicase"/>
    <property type="match status" value="1"/>
</dbReference>
<dbReference type="InterPro" id="IPR027417">
    <property type="entry name" value="P-loop_NTPase"/>
</dbReference>
<evidence type="ECO:0000256" key="17">
    <source>
        <dbReference type="SAM" id="MobiDB-lite"/>
    </source>
</evidence>
<evidence type="ECO:0000256" key="2">
    <source>
        <dbReference type="ARBA" id="ARBA00022723"/>
    </source>
</evidence>
<dbReference type="InterPro" id="IPR011604">
    <property type="entry name" value="PDDEXK-like_dom_sf"/>
</dbReference>
<keyword evidence="11 15" id="KW-0234">DNA repair</keyword>
<dbReference type="GO" id="GO:0005524">
    <property type="term" value="F:ATP binding"/>
    <property type="evidence" value="ECO:0007669"/>
    <property type="project" value="UniProtKB-UniRule"/>
</dbReference>
<evidence type="ECO:0000256" key="16">
    <source>
        <dbReference type="PROSITE-ProRule" id="PRU00560"/>
    </source>
</evidence>
<dbReference type="AlphaFoldDB" id="A0A2M9ZBN3"/>
<keyword evidence="9 15" id="KW-0460">Magnesium</keyword>
<dbReference type="InterPro" id="IPR011335">
    <property type="entry name" value="Restrct_endonuc-II-like"/>
</dbReference>
<comment type="domain">
    <text evidence="15">The N-terminal DNA-binding domain is a ssDNA-dependent ATPase and has ATP-dependent 3'-5' helicase function. This domain interacts with RecC.</text>
</comment>
<keyword evidence="1 15" id="KW-0540">Nuclease</keyword>
<dbReference type="EC" id="5.6.2.4" evidence="15"/>
<evidence type="ECO:0000256" key="15">
    <source>
        <dbReference type="HAMAP-Rule" id="MF_01485"/>
    </source>
</evidence>
<evidence type="ECO:0000256" key="10">
    <source>
        <dbReference type="ARBA" id="ARBA00023125"/>
    </source>
</evidence>
<organism evidence="20 21">
    <name type="scientific">Leptospira wolffii</name>
    <dbReference type="NCBI Taxonomy" id="409998"/>
    <lineage>
        <taxon>Bacteria</taxon>
        <taxon>Pseudomonadati</taxon>
        <taxon>Spirochaetota</taxon>
        <taxon>Spirochaetia</taxon>
        <taxon>Leptospirales</taxon>
        <taxon>Leptospiraceae</taxon>
        <taxon>Leptospira</taxon>
    </lineage>
</organism>